<evidence type="ECO:0000259" key="3">
    <source>
        <dbReference type="Pfam" id="PF06863"/>
    </source>
</evidence>
<dbReference type="InterPro" id="IPR010679">
    <property type="entry name" value="DUF1254"/>
</dbReference>
<proteinExistence type="predicted"/>
<protein>
    <recommendedName>
        <fullName evidence="6">Carboxylesterase</fullName>
    </recommendedName>
</protein>
<dbReference type="InterPro" id="IPR037049">
    <property type="entry name" value="DUF1214_C_sf"/>
</dbReference>
<evidence type="ECO:0000313" key="5">
    <source>
        <dbReference type="Proteomes" id="UP000239907"/>
    </source>
</evidence>
<evidence type="ECO:0000259" key="2">
    <source>
        <dbReference type="Pfam" id="PF06742"/>
    </source>
</evidence>
<evidence type="ECO:0000256" key="1">
    <source>
        <dbReference type="SAM" id="SignalP"/>
    </source>
</evidence>
<feature type="domain" description="DUF1214" evidence="2">
    <location>
        <begin position="239"/>
        <end position="324"/>
    </location>
</feature>
<dbReference type="Pfam" id="PF06742">
    <property type="entry name" value="DUF1214"/>
    <property type="match status" value="1"/>
</dbReference>
<dbReference type="Proteomes" id="UP000239907">
    <property type="component" value="Unassembled WGS sequence"/>
</dbReference>
<comment type="caution">
    <text evidence="4">The sequence shown here is derived from an EMBL/GenBank/DDBJ whole genome shotgun (WGS) entry which is preliminary data.</text>
</comment>
<feature type="chain" id="PRO_5015596370" description="Carboxylesterase" evidence="1">
    <location>
        <begin position="22"/>
        <end position="340"/>
    </location>
</feature>
<name>A0A2S7U5B9_9BACT</name>
<evidence type="ECO:0008006" key="6">
    <source>
        <dbReference type="Google" id="ProtNLM"/>
    </source>
</evidence>
<dbReference type="Gene3D" id="2.60.120.600">
    <property type="entry name" value="Domain of unknown function DUF1214, C-terminal domain"/>
    <property type="match status" value="1"/>
</dbReference>
<accession>A0A2S7U5B9</accession>
<dbReference type="AlphaFoldDB" id="A0A2S7U5B9"/>
<gene>
    <name evidence="4" type="ORF">BSZ32_01365</name>
</gene>
<dbReference type="InterPro" id="IPR037050">
    <property type="entry name" value="DUF1254_sf"/>
</dbReference>
<reference evidence="4 5" key="1">
    <citation type="submission" date="2016-12" db="EMBL/GenBank/DDBJ databases">
        <title>Study of bacterial adaptation to deep sea.</title>
        <authorList>
            <person name="Song J."/>
            <person name="Yoshizawa S."/>
            <person name="Kogure K."/>
        </authorList>
    </citation>
    <scope>NUCLEOTIDE SEQUENCE [LARGE SCALE GENOMIC DNA]</scope>
    <source>
        <strain evidence="4 5">SAORIC-165</strain>
    </source>
</reference>
<dbReference type="Pfam" id="PF06863">
    <property type="entry name" value="DUF1254"/>
    <property type="match status" value="1"/>
</dbReference>
<sequence length="340" mass="38011">MKRQRTLQALFAAGISISALATAHAAEAPKVTANNYVRAESDIQMIGYVESYKNFGKFEHFRKPYDVDIQVTVRGNRDTLYSFGVFDLRSPLTVTLPETEGRYQSLMIVSQDHSIWGLYGPKTGVLTEEKVGTRFVCLVMRTFMDPNDEKDVKAAHLLQDAVSVKQADIGKFELPAWNKEEVEKMRATINVVASTVTDAGKMFGKKEELDQVYWLLGAALGWGGLPAEAASYVNVVPEKNDGKTAYTLTAKDVPVGAFWSVTLYDEEGWIPLNKYKAYSFNNVTAKKDKDGSITIHFGGDPKADNFLPIEKGWNYIVRLYRPKKEVLDGSWKFPAPVEAK</sequence>
<dbReference type="PANTHER" id="PTHR36509">
    <property type="entry name" value="BLL3101 PROTEIN"/>
    <property type="match status" value="1"/>
</dbReference>
<dbReference type="PANTHER" id="PTHR36509:SF2">
    <property type="entry name" value="BLL3101 PROTEIN"/>
    <property type="match status" value="1"/>
</dbReference>
<keyword evidence="1" id="KW-0732">Signal</keyword>
<feature type="domain" description="DUF1254" evidence="3">
    <location>
        <begin position="56"/>
        <end position="161"/>
    </location>
</feature>
<dbReference type="SUPFAM" id="SSF160935">
    <property type="entry name" value="VPA0735-like"/>
    <property type="match status" value="1"/>
</dbReference>
<dbReference type="Gene3D" id="2.60.40.1610">
    <property type="entry name" value="Domain of unknown function DUF1254"/>
    <property type="match status" value="1"/>
</dbReference>
<dbReference type="InterPro" id="IPR010621">
    <property type="entry name" value="DUF1214"/>
</dbReference>
<evidence type="ECO:0000313" key="4">
    <source>
        <dbReference type="EMBL" id="PQJ30209.1"/>
    </source>
</evidence>
<feature type="signal peptide" evidence="1">
    <location>
        <begin position="1"/>
        <end position="21"/>
    </location>
</feature>
<keyword evidence="5" id="KW-1185">Reference proteome</keyword>
<organism evidence="4 5">
    <name type="scientific">Rubritalea profundi</name>
    <dbReference type="NCBI Taxonomy" id="1658618"/>
    <lineage>
        <taxon>Bacteria</taxon>
        <taxon>Pseudomonadati</taxon>
        <taxon>Verrucomicrobiota</taxon>
        <taxon>Verrucomicrobiia</taxon>
        <taxon>Verrucomicrobiales</taxon>
        <taxon>Rubritaleaceae</taxon>
        <taxon>Rubritalea</taxon>
    </lineage>
</organism>
<dbReference type="OrthoDB" id="547269at2"/>
<dbReference type="EMBL" id="MQWA01000001">
    <property type="protein sequence ID" value="PQJ30209.1"/>
    <property type="molecule type" value="Genomic_DNA"/>
</dbReference>